<dbReference type="InterPro" id="IPR050109">
    <property type="entry name" value="HTH-type_TetR-like_transc_reg"/>
</dbReference>
<evidence type="ECO:0000313" key="8">
    <source>
        <dbReference type="EMBL" id="SFK80093.1"/>
    </source>
</evidence>
<dbReference type="InterPro" id="IPR036271">
    <property type="entry name" value="Tet_transcr_reg_TetR-rel_C_sf"/>
</dbReference>
<dbReference type="AlphaFoldDB" id="A0A1I4CH68"/>
<dbReference type="Proteomes" id="UP000199607">
    <property type="component" value="Unassembled WGS sequence"/>
</dbReference>
<evidence type="ECO:0000256" key="4">
    <source>
        <dbReference type="ARBA" id="ARBA00023163"/>
    </source>
</evidence>
<keyword evidence="3 5" id="KW-0238">DNA-binding</keyword>
<protein>
    <submittedName>
        <fullName evidence="8">Transcriptional regulator, TetR family</fullName>
    </submittedName>
</protein>
<feature type="domain" description="HTH tetR-type" evidence="7">
    <location>
        <begin position="13"/>
        <end position="73"/>
    </location>
</feature>
<proteinExistence type="predicted"/>
<dbReference type="SUPFAM" id="SSF46689">
    <property type="entry name" value="Homeodomain-like"/>
    <property type="match status" value="1"/>
</dbReference>
<sequence length="221" mass="24858">MTSESVPTDDNLPEAHQSIMRATYRALCNHGFAEMTMQDIADEADKSTAVLHYHYDTKENLLVEFLAYMLTRLDEQIAEMEGASATERLQCLFRRLSPDEGDADREQFYRALLELRAQAPYREAYREQLRANKASIQQMVADIVRNGIETGEFRPVDPEQTARLVLAALDGARGAAIALGDEEDPRAVREGLNEFVLDSLRRENGENGENGESGDDTEVEE</sequence>
<keyword evidence="9" id="KW-1185">Reference proteome</keyword>
<dbReference type="EMBL" id="FOTC01000001">
    <property type="protein sequence ID" value="SFK80093.1"/>
    <property type="molecule type" value="Genomic_DNA"/>
</dbReference>
<name>A0A1I4CH68_9EURY</name>
<gene>
    <name evidence="8" type="ORF">SAMN04487950_1157</name>
</gene>
<evidence type="ECO:0000256" key="5">
    <source>
        <dbReference type="PROSITE-ProRule" id="PRU00335"/>
    </source>
</evidence>
<dbReference type="GO" id="GO:0003700">
    <property type="term" value="F:DNA-binding transcription factor activity"/>
    <property type="evidence" value="ECO:0007669"/>
    <property type="project" value="TreeGrafter"/>
</dbReference>
<evidence type="ECO:0000256" key="2">
    <source>
        <dbReference type="ARBA" id="ARBA00023015"/>
    </source>
</evidence>
<dbReference type="InterPro" id="IPR039538">
    <property type="entry name" value="BetI_C"/>
</dbReference>
<evidence type="ECO:0000256" key="6">
    <source>
        <dbReference type="SAM" id="MobiDB-lite"/>
    </source>
</evidence>
<accession>A0A1I4CH68</accession>
<evidence type="ECO:0000256" key="3">
    <source>
        <dbReference type="ARBA" id="ARBA00023125"/>
    </source>
</evidence>
<dbReference type="PANTHER" id="PTHR30055">
    <property type="entry name" value="HTH-TYPE TRANSCRIPTIONAL REGULATOR RUTR"/>
    <property type="match status" value="1"/>
</dbReference>
<keyword evidence="1" id="KW-0678">Repressor</keyword>
<keyword evidence="2" id="KW-0805">Transcription regulation</keyword>
<evidence type="ECO:0000313" key="9">
    <source>
        <dbReference type="Proteomes" id="UP000199607"/>
    </source>
</evidence>
<feature type="DNA-binding region" description="H-T-H motif" evidence="5">
    <location>
        <begin position="36"/>
        <end position="55"/>
    </location>
</feature>
<keyword evidence="4" id="KW-0804">Transcription</keyword>
<organism evidence="8 9">
    <name type="scientific">Halogranum rubrum</name>
    <dbReference type="NCBI Taxonomy" id="553466"/>
    <lineage>
        <taxon>Archaea</taxon>
        <taxon>Methanobacteriati</taxon>
        <taxon>Methanobacteriota</taxon>
        <taxon>Stenosarchaea group</taxon>
        <taxon>Halobacteria</taxon>
        <taxon>Halobacteriales</taxon>
        <taxon>Haloferacaceae</taxon>
    </lineage>
</organism>
<dbReference type="PROSITE" id="PS50977">
    <property type="entry name" value="HTH_TETR_2"/>
    <property type="match status" value="1"/>
</dbReference>
<dbReference type="Pfam" id="PF00440">
    <property type="entry name" value="TetR_N"/>
    <property type="match status" value="1"/>
</dbReference>
<evidence type="ECO:0000259" key="7">
    <source>
        <dbReference type="PROSITE" id="PS50977"/>
    </source>
</evidence>
<dbReference type="STRING" id="553466.SAMN04487950_1157"/>
<dbReference type="RefSeq" id="WP_089866861.1">
    <property type="nucleotide sequence ID" value="NZ_FOTC01000001.1"/>
</dbReference>
<feature type="compositionally biased region" description="Acidic residues" evidence="6">
    <location>
        <begin position="212"/>
        <end position="221"/>
    </location>
</feature>
<dbReference type="InterPro" id="IPR001647">
    <property type="entry name" value="HTH_TetR"/>
</dbReference>
<dbReference type="GO" id="GO:0000976">
    <property type="term" value="F:transcription cis-regulatory region binding"/>
    <property type="evidence" value="ECO:0007669"/>
    <property type="project" value="TreeGrafter"/>
</dbReference>
<dbReference type="Pfam" id="PF13977">
    <property type="entry name" value="TetR_C_6"/>
    <property type="match status" value="1"/>
</dbReference>
<evidence type="ECO:0000256" key="1">
    <source>
        <dbReference type="ARBA" id="ARBA00022491"/>
    </source>
</evidence>
<reference evidence="9" key="1">
    <citation type="submission" date="2016-10" db="EMBL/GenBank/DDBJ databases">
        <authorList>
            <person name="Varghese N."/>
            <person name="Submissions S."/>
        </authorList>
    </citation>
    <scope>NUCLEOTIDE SEQUENCE [LARGE SCALE GENOMIC DNA]</scope>
    <source>
        <strain evidence="9">CGMCC 1.7738</strain>
    </source>
</reference>
<dbReference type="InterPro" id="IPR009057">
    <property type="entry name" value="Homeodomain-like_sf"/>
</dbReference>
<dbReference type="SUPFAM" id="SSF48498">
    <property type="entry name" value="Tetracyclin repressor-like, C-terminal domain"/>
    <property type="match status" value="1"/>
</dbReference>
<dbReference type="Gene3D" id="1.10.357.10">
    <property type="entry name" value="Tetracycline Repressor, domain 2"/>
    <property type="match status" value="1"/>
</dbReference>
<feature type="region of interest" description="Disordered" evidence="6">
    <location>
        <begin position="198"/>
        <end position="221"/>
    </location>
</feature>
<dbReference type="PANTHER" id="PTHR30055:SF234">
    <property type="entry name" value="HTH-TYPE TRANSCRIPTIONAL REGULATOR BETI"/>
    <property type="match status" value="1"/>
</dbReference>